<evidence type="ECO:0000313" key="8">
    <source>
        <dbReference type="Proteomes" id="UP001595805"/>
    </source>
</evidence>
<feature type="transmembrane region" description="Helical" evidence="5">
    <location>
        <begin position="804"/>
        <end position="822"/>
    </location>
</feature>
<dbReference type="PRINTS" id="PR00344">
    <property type="entry name" value="BCTRLSENSOR"/>
</dbReference>
<dbReference type="Gene3D" id="2.130.10.10">
    <property type="entry name" value="YVTN repeat-like/Quinoprotein amine dehydrogenase"/>
    <property type="match status" value="3"/>
</dbReference>
<dbReference type="Gene3D" id="2.60.40.10">
    <property type="entry name" value="Immunoglobulins"/>
    <property type="match status" value="1"/>
</dbReference>
<evidence type="ECO:0000256" key="2">
    <source>
        <dbReference type="ARBA" id="ARBA00012438"/>
    </source>
</evidence>
<dbReference type="EMBL" id="JBHRZS010000006">
    <property type="protein sequence ID" value="MFC3879825.1"/>
    <property type="molecule type" value="Genomic_DNA"/>
</dbReference>
<evidence type="ECO:0000313" key="7">
    <source>
        <dbReference type="EMBL" id="MFC3879825.1"/>
    </source>
</evidence>
<dbReference type="PROSITE" id="PS50109">
    <property type="entry name" value="HIS_KIN"/>
    <property type="match status" value="1"/>
</dbReference>
<dbReference type="Pfam" id="PF02518">
    <property type="entry name" value="HATPase_c"/>
    <property type="match status" value="1"/>
</dbReference>
<keyword evidence="3" id="KW-0597">Phosphoprotein</keyword>
<dbReference type="SUPFAM" id="SSF63829">
    <property type="entry name" value="Calcium-dependent phosphotriesterase"/>
    <property type="match status" value="2"/>
</dbReference>
<dbReference type="InterPro" id="IPR036097">
    <property type="entry name" value="HisK_dim/P_sf"/>
</dbReference>
<dbReference type="EC" id="2.7.13.3" evidence="2"/>
<dbReference type="PANTHER" id="PTHR43547:SF2">
    <property type="entry name" value="HYBRID SIGNAL TRANSDUCTION HISTIDINE KINASE C"/>
    <property type="match status" value="1"/>
</dbReference>
<keyword evidence="4" id="KW-0175">Coiled coil</keyword>
<dbReference type="SUPFAM" id="SSF55874">
    <property type="entry name" value="ATPase domain of HSP90 chaperone/DNA topoisomerase II/histidine kinase"/>
    <property type="match status" value="1"/>
</dbReference>
<keyword evidence="5" id="KW-1133">Transmembrane helix</keyword>
<name>A0ABV8AS75_9BACT</name>
<dbReference type="SMART" id="SM00387">
    <property type="entry name" value="HATPase_c"/>
    <property type="match status" value="1"/>
</dbReference>
<dbReference type="InterPro" id="IPR011110">
    <property type="entry name" value="Reg_prop"/>
</dbReference>
<accession>A0ABV8AS75</accession>
<keyword evidence="8" id="KW-1185">Reference proteome</keyword>
<keyword evidence="7" id="KW-0067">ATP-binding</keyword>
<evidence type="ECO:0000256" key="5">
    <source>
        <dbReference type="SAM" id="Phobius"/>
    </source>
</evidence>
<feature type="domain" description="Histidine kinase" evidence="6">
    <location>
        <begin position="877"/>
        <end position="1124"/>
    </location>
</feature>
<dbReference type="Pfam" id="PF07495">
    <property type="entry name" value="Y_Y_Y"/>
    <property type="match status" value="1"/>
</dbReference>
<keyword evidence="5" id="KW-0812">Transmembrane</keyword>
<dbReference type="SUPFAM" id="SSF47384">
    <property type="entry name" value="Homodimeric domain of signal transducing histidine kinase"/>
    <property type="match status" value="1"/>
</dbReference>
<dbReference type="Pfam" id="PF00512">
    <property type="entry name" value="HisKA"/>
    <property type="match status" value="1"/>
</dbReference>
<sequence>MKKLIHNAFFWVFQFCGFILISLTVGAQNLSQNAVFNNLTPENGLPTTSVTDITQDSFGFIWLGTWDGVYRFDGKNYERFFYSGRYVEADQAGGVWVSMEDGDIGYFDPETEEISLFQNVDENLRYLGIRVLEKSDVLVGTSLGIKRFDPISKTFKLEEGQNEGRIREMNVGNDGRLNFHLNIKGKLFLGTRSPEGKYSYEDFPLDKNSPDTKLFYQSFPTIVFPYGDTGTIILNPNGFAKRKNPKEEWEFFKVSQPDLLIEKGFENDNSYELQDHFIWLNQINSISRINLETAEMETIDSDVNNSRGLLPLESESGCNLFIDRQGVLWATRFSYGLSLLNIYQSDFGLLRDENGKVIADILSAYEMKDGSFWVGARTSLEKGLIHFSKDGKTILKRIGAGDSRPPGGKTISKDLTHPYAWEIFAASDGTLWVGTGSPGPNSGGLNRISPNSDQIIRYKNDPSDPNSLSSDWIFNIMEDRQGKLWISHSSGIDVFDPDTEQFSLIDPESKYERLRGNFIDPNGKLVGVLRDSVESLFTIDTKTKQIQIHELFSEKIIPYFAANPVVDNQNRVWIALTDGLGYTDLTYEKFIHWVDFKETEFPDIEVRAFSYDDEGNIYLATSDGILQYFPESGNFRKFGYERGLQSLRFDRLNHRGASGKIYFAGTSGANIFHPDQIKTNPYSPQILFKKIRLDGENYQSFLDSVERKPNHLLSSLLIPPGITTLSIEFAAIHFGGNGQNPSQYRLLGFNETWQDAGTNGTLTYTNLPAGDYVLEVKSMNLDGVWNEEPFTLNIKVLPPWYQTWWAYTLYFALFILLAYLFIQEQRKRAARIEREKSKDRELAQAKEIEKAYSELKSTQAQLIQSEKMASLGELTAGIAHEIQNPLNFVNNFSEVSEELVDEMNEELDKGDIEEAKFIGKDLKENLSKINHHGKRADAIVKSMLEHSRTNKGEKVLTDLNALVDEFVRLSYHGLRAKDKSFSSDFKLHLDPDLPKVDVVASDIGRVILNLVNNAFYAVNEKVKTDPDRDDDYNPMVIVSSKKTEKGIKISIQDNGSGIPEHIKEKIFQPFFTTKPTGSGTGLGLSLSYDIVKAHGGELTVESKEGKGLTLEESGTEFRLILPLA</sequence>
<dbReference type="SMART" id="SM00388">
    <property type="entry name" value="HisKA"/>
    <property type="match status" value="1"/>
</dbReference>
<comment type="catalytic activity">
    <reaction evidence="1">
        <text>ATP + protein L-histidine = ADP + protein N-phospho-L-histidine.</text>
        <dbReference type="EC" id="2.7.13.3"/>
    </reaction>
</comment>
<dbReference type="Gene3D" id="1.10.287.130">
    <property type="match status" value="1"/>
</dbReference>
<dbReference type="PANTHER" id="PTHR43547">
    <property type="entry name" value="TWO-COMPONENT HISTIDINE KINASE"/>
    <property type="match status" value="1"/>
</dbReference>
<dbReference type="InterPro" id="IPR003594">
    <property type="entry name" value="HATPase_dom"/>
</dbReference>
<dbReference type="Pfam" id="PF07494">
    <property type="entry name" value="Reg_prop"/>
    <property type="match status" value="2"/>
</dbReference>
<feature type="coiled-coil region" evidence="4">
    <location>
        <begin position="822"/>
        <end position="858"/>
    </location>
</feature>
<evidence type="ECO:0000256" key="4">
    <source>
        <dbReference type="SAM" id="Coils"/>
    </source>
</evidence>
<dbReference type="InterPro" id="IPR005467">
    <property type="entry name" value="His_kinase_dom"/>
</dbReference>
<proteinExistence type="predicted"/>
<evidence type="ECO:0000259" key="6">
    <source>
        <dbReference type="PROSITE" id="PS50109"/>
    </source>
</evidence>
<dbReference type="GO" id="GO:0005524">
    <property type="term" value="F:ATP binding"/>
    <property type="evidence" value="ECO:0007669"/>
    <property type="project" value="UniProtKB-KW"/>
</dbReference>
<evidence type="ECO:0000256" key="3">
    <source>
        <dbReference type="ARBA" id="ARBA00022553"/>
    </source>
</evidence>
<dbReference type="InterPro" id="IPR004358">
    <property type="entry name" value="Sig_transdc_His_kin-like_C"/>
</dbReference>
<dbReference type="Gene3D" id="3.30.565.10">
    <property type="entry name" value="Histidine kinase-like ATPase, C-terminal domain"/>
    <property type="match status" value="1"/>
</dbReference>
<organism evidence="7 8">
    <name type="scientific">Algoriphagus namhaensis</name>
    <dbReference type="NCBI Taxonomy" id="915353"/>
    <lineage>
        <taxon>Bacteria</taxon>
        <taxon>Pseudomonadati</taxon>
        <taxon>Bacteroidota</taxon>
        <taxon>Cytophagia</taxon>
        <taxon>Cytophagales</taxon>
        <taxon>Cyclobacteriaceae</taxon>
        <taxon>Algoriphagus</taxon>
    </lineage>
</organism>
<dbReference type="Proteomes" id="UP001595805">
    <property type="component" value="Unassembled WGS sequence"/>
</dbReference>
<dbReference type="InterPro" id="IPR036890">
    <property type="entry name" value="HATPase_C_sf"/>
</dbReference>
<keyword evidence="7" id="KW-0547">Nucleotide-binding</keyword>
<dbReference type="InterPro" id="IPR015943">
    <property type="entry name" value="WD40/YVTN_repeat-like_dom_sf"/>
</dbReference>
<comment type="caution">
    <text evidence="7">The sequence shown here is derived from an EMBL/GenBank/DDBJ whole genome shotgun (WGS) entry which is preliminary data.</text>
</comment>
<evidence type="ECO:0000256" key="1">
    <source>
        <dbReference type="ARBA" id="ARBA00000085"/>
    </source>
</evidence>
<dbReference type="RefSeq" id="WP_377904613.1">
    <property type="nucleotide sequence ID" value="NZ_JBHRZS010000006.1"/>
</dbReference>
<keyword evidence="5" id="KW-0472">Membrane</keyword>
<reference evidence="8" key="1">
    <citation type="journal article" date="2019" name="Int. J. Syst. Evol. Microbiol.">
        <title>The Global Catalogue of Microorganisms (GCM) 10K type strain sequencing project: providing services to taxonomists for standard genome sequencing and annotation.</title>
        <authorList>
            <consortium name="The Broad Institute Genomics Platform"/>
            <consortium name="The Broad Institute Genome Sequencing Center for Infectious Disease"/>
            <person name="Wu L."/>
            <person name="Ma J."/>
        </authorList>
    </citation>
    <scope>NUCLEOTIDE SEQUENCE [LARGE SCALE GENOMIC DNA]</scope>
    <source>
        <strain evidence="8">CCUG 60523</strain>
    </source>
</reference>
<dbReference type="InterPro" id="IPR003661">
    <property type="entry name" value="HisK_dim/P_dom"/>
</dbReference>
<dbReference type="InterPro" id="IPR011123">
    <property type="entry name" value="Y_Y_Y"/>
</dbReference>
<gene>
    <name evidence="7" type="ORF">ACFOSV_06540</name>
</gene>
<dbReference type="CDD" id="cd00082">
    <property type="entry name" value="HisKA"/>
    <property type="match status" value="1"/>
</dbReference>
<protein>
    <recommendedName>
        <fullName evidence="2">histidine kinase</fullName>
        <ecNumber evidence="2">2.7.13.3</ecNumber>
    </recommendedName>
</protein>
<dbReference type="InterPro" id="IPR013783">
    <property type="entry name" value="Ig-like_fold"/>
</dbReference>